<name>A0AAD7TWI7_9APHY</name>
<sequence length="269" mass="30259">MEESCTPRVQTNALKEPQEDVYTSGSSSLWGCCLLPLELVESVIQHASCDKTALAACTLVSQCWSAVANTYPFSSLTIFEYQSPLDLCSNFLDSHPDIARYVRRLKLQGDLNYSARHVDKVTPSLVAFAELTAQLTELQVLHLREVTTSNIIAAPPPVLRSKALIMNRCGAGEYGWFSPQALYTSMQTITLALYNTQSTIGIRDRERMDLERFDGALLDYLPLLAKLQVEVLRQDGEHIELSEYTQTVEEIMPKCTQRGMYIQQYGRYA</sequence>
<dbReference type="AlphaFoldDB" id="A0AAD7TWI7"/>
<evidence type="ECO:0000313" key="2">
    <source>
        <dbReference type="Proteomes" id="UP001215151"/>
    </source>
</evidence>
<gene>
    <name evidence="1" type="ORF">ONZ51_g5295</name>
</gene>
<organism evidence="1 2">
    <name type="scientific">Trametes cubensis</name>
    <dbReference type="NCBI Taxonomy" id="1111947"/>
    <lineage>
        <taxon>Eukaryota</taxon>
        <taxon>Fungi</taxon>
        <taxon>Dikarya</taxon>
        <taxon>Basidiomycota</taxon>
        <taxon>Agaricomycotina</taxon>
        <taxon>Agaricomycetes</taxon>
        <taxon>Polyporales</taxon>
        <taxon>Polyporaceae</taxon>
        <taxon>Trametes</taxon>
    </lineage>
</organism>
<proteinExistence type="predicted"/>
<comment type="caution">
    <text evidence="1">The sequence shown here is derived from an EMBL/GenBank/DDBJ whole genome shotgun (WGS) entry which is preliminary data.</text>
</comment>
<reference evidence="1" key="1">
    <citation type="submission" date="2022-11" db="EMBL/GenBank/DDBJ databases">
        <title>Genome Sequence of Cubamyces cubensis.</title>
        <authorList>
            <person name="Buettner E."/>
        </authorList>
    </citation>
    <scope>NUCLEOTIDE SEQUENCE</scope>
    <source>
        <strain evidence="1">MPL-01</strain>
    </source>
</reference>
<keyword evidence="2" id="KW-1185">Reference proteome</keyword>
<protein>
    <submittedName>
        <fullName evidence="1">Uncharacterized protein</fullName>
    </submittedName>
</protein>
<dbReference type="EMBL" id="JAPEVG010000112">
    <property type="protein sequence ID" value="KAJ8482536.1"/>
    <property type="molecule type" value="Genomic_DNA"/>
</dbReference>
<accession>A0AAD7TWI7</accession>
<dbReference type="Proteomes" id="UP001215151">
    <property type="component" value="Unassembled WGS sequence"/>
</dbReference>
<evidence type="ECO:0000313" key="1">
    <source>
        <dbReference type="EMBL" id="KAJ8482536.1"/>
    </source>
</evidence>